<organism evidence="1 2">
    <name type="scientific">Dorea acetigenes</name>
    <dbReference type="NCBI Taxonomy" id="2981787"/>
    <lineage>
        <taxon>Bacteria</taxon>
        <taxon>Bacillati</taxon>
        <taxon>Bacillota</taxon>
        <taxon>Clostridia</taxon>
        <taxon>Lachnospirales</taxon>
        <taxon>Lachnospiraceae</taxon>
        <taxon>Dorea</taxon>
    </lineage>
</organism>
<protein>
    <submittedName>
        <fullName evidence="1">Uncharacterized protein</fullName>
    </submittedName>
</protein>
<keyword evidence="2" id="KW-1185">Reference proteome</keyword>
<dbReference type="Proteomes" id="UP001652431">
    <property type="component" value="Unassembled WGS sequence"/>
</dbReference>
<dbReference type="EMBL" id="JAOQJU010000022">
    <property type="protein sequence ID" value="MCU6687575.1"/>
    <property type="molecule type" value="Genomic_DNA"/>
</dbReference>
<dbReference type="RefSeq" id="WP_262575713.1">
    <property type="nucleotide sequence ID" value="NZ_JAOQJU010000022.1"/>
</dbReference>
<comment type="caution">
    <text evidence="1">The sequence shown here is derived from an EMBL/GenBank/DDBJ whole genome shotgun (WGS) entry which is preliminary data.</text>
</comment>
<evidence type="ECO:0000313" key="2">
    <source>
        <dbReference type="Proteomes" id="UP001652431"/>
    </source>
</evidence>
<reference evidence="1 2" key="1">
    <citation type="journal article" date="2021" name="ISME Commun">
        <title>Automated analysis of genomic sequences facilitates high-throughput and comprehensive description of bacteria.</title>
        <authorList>
            <person name="Hitch T.C.A."/>
        </authorList>
    </citation>
    <scope>NUCLEOTIDE SEQUENCE [LARGE SCALE GENOMIC DNA]</scope>
    <source>
        <strain evidence="1 2">Sanger_03</strain>
    </source>
</reference>
<sequence length="41" mass="4933">MTDREKINRILDKQSDRVVREIYVFVAAYTGETEQDNERED</sequence>
<gene>
    <name evidence="1" type="ORF">OCV99_13720</name>
</gene>
<accession>A0ABT2RQC7</accession>
<evidence type="ECO:0000313" key="1">
    <source>
        <dbReference type="EMBL" id="MCU6687575.1"/>
    </source>
</evidence>
<name>A0ABT2RQC7_9FIRM</name>
<proteinExistence type="predicted"/>